<comment type="function">
    <text evidence="9">Part of the tripartite ATP-independent periplasmic (TRAP) transport system.</text>
</comment>
<keyword evidence="6 9" id="KW-1133">Transmembrane helix</keyword>
<evidence type="ECO:0000256" key="3">
    <source>
        <dbReference type="ARBA" id="ARBA00022475"/>
    </source>
</evidence>
<name>A0A0P0Z3J1_9HYPH</name>
<dbReference type="OrthoDB" id="4964541at2"/>
<reference evidence="11" key="1">
    <citation type="journal article" date="2015" name="Proc. Natl. Acad. Sci. U.S.A.">
        <title>Bacterial clade with the ribosomal RNA operon on a small plasmid rather than the chromosome.</title>
        <authorList>
            <person name="Anda M."/>
            <person name="Ohtsubo Y."/>
            <person name="Okubo T."/>
            <person name="Sugawara M."/>
            <person name="Nagata Y."/>
            <person name="Tsuda M."/>
            <person name="Minamisawa K."/>
            <person name="Mitsui H."/>
        </authorList>
    </citation>
    <scope>NUCLEOTIDE SEQUENCE</scope>
    <source>
        <strain evidence="11">JCM 14755</strain>
    </source>
</reference>
<dbReference type="AlphaFoldDB" id="A0A0P0Z3J1"/>
<keyword evidence="3" id="KW-1003">Cell membrane</keyword>
<evidence type="ECO:0000259" key="10">
    <source>
        <dbReference type="Pfam" id="PF04290"/>
    </source>
</evidence>
<evidence type="ECO:0000256" key="6">
    <source>
        <dbReference type="ARBA" id="ARBA00022989"/>
    </source>
</evidence>
<evidence type="ECO:0000256" key="1">
    <source>
        <dbReference type="ARBA" id="ARBA00004429"/>
    </source>
</evidence>
<sequence>MTAQRIDRVLARLVRLVARIEISALTSLMIFIIVAIALQTLTRYAFGRPITWVEEAAVYAFIWITFLGASYGAKQGKLIKVELISHSFGERGLRNILIVSQAVTAAGCAYLAWITPSVMAIEARSSTISLPIDVPRAWFFSGPLFYFALVTALCSLARLYRLLALGDIQPLVEPFPVEEHDVPLPAS</sequence>
<keyword evidence="5 9" id="KW-0812">Transmembrane</keyword>
<keyword evidence="2 9" id="KW-0813">Transport</keyword>
<evidence type="ECO:0000256" key="2">
    <source>
        <dbReference type="ARBA" id="ARBA00022448"/>
    </source>
</evidence>
<keyword evidence="7 9" id="KW-0472">Membrane</keyword>
<accession>A0A0P0Z3J1</accession>
<evidence type="ECO:0000256" key="4">
    <source>
        <dbReference type="ARBA" id="ARBA00022519"/>
    </source>
</evidence>
<dbReference type="GO" id="GO:0005886">
    <property type="term" value="C:plasma membrane"/>
    <property type="evidence" value="ECO:0007669"/>
    <property type="project" value="UniProtKB-SubCell"/>
</dbReference>
<dbReference type="Pfam" id="PF04290">
    <property type="entry name" value="DctQ"/>
    <property type="match status" value="1"/>
</dbReference>
<evidence type="ECO:0000313" key="11">
    <source>
        <dbReference type="EMBL" id="BAT28591.1"/>
    </source>
</evidence>
<dbReference type="InterPro" id="IPR055348">
    <property type="entry name" value="DctQ"/>
</dbReference>
<dbReference type="RefSeq" id="WP_062225907.1">
    <property type="nucleotide sequence ID" value="NZ_BBWR01000002.1"/>
</dbReference>
<dbReference type="GO" id="GO:0022857">
    <property type="term" value="F:transmembrane transporter activity"/>
    <property type="evidence" value="ECO:0007669"/>
    <property type="project" value="UniProtKB-UniRule"/>
</dbReference>
<protein>
    <recommendedName>
        <fullName evidence="9">TRAP transporter small permease protein</fullName>
    </recommendedName>
</protein>
<comment type="similarity">
    <text evidence="8 9">Belongs to the TRAP transporter small permease family.</text>
</comment>
<keyword evidence="4 9" id="KW-0997">Cell inner membrane</keyword>
<feature type="transmembrane region" description="Helical" evidence="9">
    <location>
        <begin position="56"/>
        <end position="73"/>
    </location>
</feature>
<evidence type="ECO:0000256" key="8">
    <source>
        <dbReference type="ARBA" id="ARBA00038436"/>
    </source>
</evidence>
<evidence type="ECO:0000256" key="5">
    <source>
        <dbReference type="ARBA" id="ARBA00022692"/>
    </source>
</evidence>
<comment type="subunit">
    <text evidence="9">The complex comprises the extracytoplasmic solute receptor protein and the two transmembrane proteins.</text>
</comment>
<feature type="transmembrane region" description="Helical" evidence="9">
    <location>
        <begin position="93"/>
        <end position="114"/>
    </location>
</feature>
<dbReference type="PANTHER" id="PTHR35011">
    <property type="entry name" value="2,3-DIKETO-L-GULONATE TRAP TRANSPORTER SMALL PERMEASE PROTEIN YIAM"/>
    <property type="match status" value="1"/>
</dbReference>
<dbReference type="PANTHER" id="PTHR35011:SF2">
    <property type="entry name" value="2,3-DIKETO-L-GULONATE TRAP TRANSPORTER SMALL PERMEASE PROTEIN YIAM"/>
    <property type="match status" value="1"/>
</dbReference>
<feature type="transmembrane region" description="Helical" evidence="9">
    <location>
        <begin position="137"/>
        <end position="160"/>
    </location>
</feature>
<dbReference type="EMBL" id="LC066377">
    <property type="protein sequence ID" value="BAT28591.1"/>
    <property type="molecule type" value="Genomic_DNA"/>
</dbReference>
<feature type="domain" description="Tripartite ATP-independent periplasmic transporters DctQ component" evidence="10">
    <location>
        <begin position="32"/>
        <end position="163"/>
    </location>
</feature>
<dbReference type="GO" id="GO:0015740">
    <property type="term" value="P:C4-dicarboxylate transport"/>
    <property type="evidence" value="ECO:0007669"/>
    <property type="project" value="TreeGrafter"/>
</dbReference>
<feature type="transmembrane region" description="Helical" evidence="9">
    <location>
        <begin position="20"/>
        <end position="41"/>
    </location>
</feature>
<evidence type="ECO:0000256" key="7">
    <source>
        <dbReference type="ARBA" id="ARBA00023136"/>
    </source>
</evidence>
<dbReference type="InterPro" id="IPR007387">
    <property type="entry name" value="TRAP_DctQ"/>
</dbReference>
<organism evidence="11">
    <name type="scientific">Aureimonas frigidaquae</name>
    <dbReference type="NCBI Taxonomy" id="424757"/>
    <lineage>
        <taxon>Bacteria</taxon>
        <taxon>Pseudomonadati</taxon>
        <taxon>Pseudomonadota</taxon>
        <taxon>Alphaproteobacteria</taxon>
        <taxon>Hyphomicrobiales</taxon>
        <taxon>Aurantimonadaceae</taxon>
        <taxon>Aureimonas</taxon>
    </lineage>
</organism>
<comment type="subcellular location">
    <subcellularLocation>
        <location evidence="1 9">Cell inner membrane</location>
        <topology evidence="1 9">Multi-pass membrane protein</topology>
    </subcellularLocation>
</comment>
<proteinExistence type="inferred from homology"/>
<evidence type="ECO:0000256" key="9">
    <source>
        <dbReference type="RuleBase" id="RU369079"/>
    </source>
</evidence>